<dbReference type="VEuPathDB" id="FungiDB:MFRU_006g00730"/>
<keyword evidence="3 6" id="KW-0862">Zinc</keyword>
<keyword evidence="4" id="KW-0560">Oxidoreductase</keyword>
<dbReference type="Pfam" id="PF00107">
    <property type="entry name" value="ADH_zinc_N"/>
    <property type="match status" value="1"/>
</dbReference>
<dbReference type="Pfam" id="PF08240">
    <property type="entry name" value="ADH_N"/>
    <property type="match status" value="1"/>
</dbReference>
<dbReference type="CDD" id="cd08278">
    <property type="entry name" value="benzyl_alcohol_DH"/>
    <property type="match status" value="1"/>
</dbReference>
<keyword evidence="2 6" id="KW-0479">Metal-binding</keyword>
<dbReference type="PROSITE" id="PS00059">
    <property type="entry name" value="ADH_ZINC"/>
    <property type="match status" value="1"/>
</dbReference>
<dbReference type="InterPro" id="IPR002328">
    <property type="entry name" value="ADH_Zn_CS"/>
</dbReference>
<dbReference type="InterPro" id="IPR029058">
    <property type="entry name" value="AB_hydrolase_fold"/>
</dbReference>
<comment type="cofactor">
    <cofactor evidence="1 6">
        <name>Zn(2+)</name>
        <dbReference type="ChEBI" id="CHEBI:29105"/>
    </cofactor>
</comment>
<dbReference type="InterPro" id="IPR020843">
    <property type="entry name" value="ER"/>
</dbReference>
<dbReference type="SUPFAM" id="SSF53474">
    <property type="entry name" value="alpha/beta-Hydrolases"/>
    <property type="match status" value="1"/>
</dbReference>
<proteinExistence type="inferred from homology"/>
<dbReference type="InterPro" id="IPR013154">
    <property type="entry name" value="ADH-like_N"/>
</dbReference>
<evidence type="ECO:0000256" key="1">
    <source>
        <dbReference type="ARBA" id="ARBA00001947"/>
    </source>
</evidence>
<dbReference type="PANTHER" id="PTHR43880">
    <property type="entry name" value="ALCOHOL DEHYDROGENASE"/>
    <property type="match status" value="1"/>
</dbReference>
<evidence type="ECO:0000256" key="3">
    <source>
        <dbReference type="ARBA" id="ARBA00022833"/>
    </source>
</evidence>
<dbReference type="AlphaFoldDB" id="A0A5M9J8H8"/>
<sequence length="580" mass="62650">MRTKALVVERPGGDFVYRDIEVDDNIRATEVLVEIVATGVCHTDLSFSQHDIEGMFPAILGHEGAGIISKVGSKVTNVQVGDRVILSYTSCGECNYCVRNQTSFCNDWEIDNFGIGRGGDGTKAYGFPAVEGAGEDTDEREITSHFFGQSSFSKFAVADARCCIKVGEPGSDDVDLSSIAPLGCGIMTGAGAMLNVLKPSPEDIVCVVGAGAVGLAAIMALNFLQKKPRQIIVVDVVEERLRLAKKYGATHVVNPTTERDLPGALKRVTNFEGIDGSIDATGRTEVVRDLLEATAKLGTVCSVGVGELDAEVSINIFNAVNNGRKYVGSCMGNSYPPEFLPKLIQGWKEGIFPFTDLIKKYPVEEMELANLAPENPYPIAPNDCQTALLSILTHPAHYSLPINPSLLALSGSSAGGNIAAVLSHRFSALPTPIPISLQLLIVPVTDNTASAKTYASWGENELSPALPAEKMLWFRRHYLPNEENWKDVDASPLLNAGGWEKQPRTLVVVGELDVLRDEGVVYAEKIERAGVGCRLEVMKGMPHPFLAMDGVLKQGADTITYMVEELRDVFWKETPSCQDT</sequence>
<evidence type="ECO:0000313" key="8">
    <source>
        <dbReference type="EMBL" id="KAA8565491.1"/>
    </source>
</evidence>
<dbReference type="Gene3D" id="3.40.50.720">
    <property type="entry name" value="NAD(P)-binding Rossmann-like Domain"/>
    <property type="match status" value="1"/>
</dbReference>
<protein>
    <recommendedName>
        <fullName evidence="7">Enoyl reductase (ER) domain-containing protein</fullName>
    </recommendedName>
</protein>
<gene>
    <name evidence="8" type="ORF">EYC84_009350</name>
</gene>
<dbReference type="InterPro" id="IPR013094">
    <property type="entry name" value="AB_hydrolase_3"/>
</dbReference>
<evidence type="ECO:0000256" key="4">
    <source>
        <dbReference type="ARBA" id="ARBA00023002"/>
    </source>
</evidence>
<feature type="domain" description="Enoyl reductase (ER)" evidence="7">
    <location>
        <begin position="12"/>
        <end position="368"/>
    </location>
</feature>
<dbReference type="EMBL" id="VICG01000013">
    <property type="protein sequence ID" value="KAA8565491.1"/>
    <property type="molecule type" value="Genomic_DNA"/>
</dbReference>
<evidence type="ECO:0000256" key="5">
    <source>
        <dbReference type="ARBA" id="ARBA00023027"/>
    </source>
</evidence>
<dbReference type="GO" id="GO:0051903">
    <property type="term" value="F:S-(hydroxymethyl)glutathione dehydrogenase [NAD(P)+] activity"/>
    <property type="evidence" value="ECO:0007669"/>
    <property type="project" value="TreeGrafter"/>
</dbReference>
<evidence type="ECO:0000256" key="2">
    <source>
        <dbReference type="ARBA" id="ARBA00022723"/>
    </source>
</evidence>
<reference evidence="8 9" key="1">
    <citation type="submission" date="2019-06" db="EMBL/GenBank/DDBJ databases">
        <title>Genome Sequence of the Brown Rot Fungal Pathogen Monilinia fructicola.</title>
        <authorList>
            <person name="De Miccolis Angelini R.M."/>
            <person name="Landi L."/>
            <person name="Abate D."/>
            <person name="Pollastro S."/>
            <person name="Romanazzi G."/>
            <person name="Faretra F."/>
        </authorList>
    </citation>
    <scope>NUCLEOTIDE SEQUENCE [LARGE SCALE GENOMIC DNA]</scope>
    <source>
        <strain evidence="8 9">Mfrc123</strain>
    </source>
</reference>
<evidence type="ECO:0000256" key="6">
    <source>
        <dbReference type="RuleBase" id="RU361277"/>
    </source>
</evidence>
<comment type="similarity">
    <text evidence="6">Belongs to the zinc-containing alcohol dehydrogenase family.</text>
</comment>
<dbReference type="InterPro" id="IPR013149">
    <property type="entry name" value="ADH-like_C"/>
</dbReference>
<dbReference type="Pfam" id="PF07859">
    <property type="entry name" value="Abhydrolase_3"/>
    <property type="match status" value="1"/>
</dbReference>
<dbReference type="GO" id="GO:0046294">
    <property type="term" value="P:formaldehyde catabolic process"/>
    <property type="evidence" value="ECO:0007669"/>
    <property type="project" value="TreeGrafter"/>
</dbReference>
<dbReference type="SMART" id="SM00829">
    <property type="entry name" value="PKS_ER"/>
    <property type="match status" value="1"/>
</dbReference>
<dbReference type="Gene3D" id="3.40.50.1820">
    <property type="entry name" value="alpha/beta hydrolase"/>
    <property type="match status" value="1"/>
</dbReference>
<organism evidence="8 9">
    <name type="scientific">Monilinia fructicola</name>
    <name type="common">Brown rot fungus</name>
    <name type="synonym">Ciboria fructicola</name>
    <dbReference type="NCBI Taxonomy" id="38448"/>
    <lineage>
        <taxon>Eukaryota</taxon>
        <taxon>Fungi</taxon>
        <taxon>Dikarya</taxon>
        <taxon>Ascomycota</taxon>
        <taxon>Pezizomycotina</taxon>
        <taxon>Leotiomycetes</taxon>
        <taxon>Helotiales</taxon>
        <taxon>Sclerotiniaceae</taxon>
        <taxon>Monilinia</taxon>
    </lineage>
</organism>
<dbReference type="GO" id="GO:0005829">
    <property type="term" value="C:cytosol"/>
    <property type="evidence" value="ECO:0007669"/>
    <property type="project" value="TreeGrafter"/>
</dbReference>
<dbReference type="Gene3D" id="3.90.180.10">
    <property type="entry name" value="Medium-chain alcohol dehydrogenases, catalytic domain"/>
    <property type="match status" value="1"/>
</dbReference>
<dbReference type="InterPro" id="IPR011032">
    <property type="entry name" value="GroES-like_sf"/>
</dbReference>
<accession>A0A5M9J8H8</accession>
<name>A0A5M9J8H8_MONFR</name>
<dbReference type="SUPFAM" id="SSF51735">
    <property type="entry name" value="NAD(P)-binding Rossmann-fold domains"/>
    <property type="match status" value="1"/>
</dbReference>
<dbReference type="GO" id="GO:0016787">
    <property type="term" value="F:hydrolase activity"/>
    <property type="evidence" value="ECO:0007669"/>
    <property type="project" value="InterPro"/>
</dbReference>
<dbReference type="PANTHER" id="PTHR43880:SF12">
    <property type="entry name" value="ALCOHOL DEHYDROGENASE CLASS-3"/>
    <property type="match status" value="1"/>
</dbReference>
<keyword evidence="9" id="KW-1185">Reference proteome</keyword>
<dbReference type="SUPFAM" id="SSF50129">
    <property type="entry name" value="GroES-like"/>
    <property type="match status" value="1"/>
</dbReference>
<dbReference type="VEuPathDB" id="FungiDB:MFRU_006g00740"/>
<comment type="caution">
    <text evidence="8">The sequence shown here is derived from an EMBL/GenBank/DDBJ whole genome shotgun (WGS) entry which is preliminary data.</text>
</comment>
<evidence type="ECO:0000313" key="9">
    <source>
        <dbReference type="Proteomes" id="UP000322873"/>
    </source>
</evidence>
<dbReference type="Proteomes" id="UP000322873">
    <property type="component" value="Unassembled WGS sequence"/>
</dbReference>
<dbReference type="InterPro" id="IPR036291">
    <property type="entry name" value="NAD(P)-bd_dom_sf"/>
</dbReference>
<evidence type="ECO:0000259" key="7">
    <source>
        <dbReference type="SMART" id="SM00829"/>
    </source>
</evidence>
<keyword evidence="5" id="KW-0520">NAD</keyword>
<dbReference type="GO" id="GO:0008270">
    <property type="term" value="F:zinc ion binding"/>
    <property type="evidence" value="ECO:0007669"/>
    <property type="project" value="InterPro"/>
</dbReference>
<dbReference type="FunFam" id="3.40.50.720:FF:000003">
    <property type="entry name" value="S-(hydroxymethyl)glutathione dehydrogenase"/>
    <property type="match status" value="1"/>
</dbReference>